<evidence type="ECO:0000313" key="8">
    <source>
        <dbReference type="Proteomes" id="UP000266649"/>
    </source>
</evidence>
<feature type="transmembrane region" description="Helical" evidence="5">
    <location>
        <begin position="152"/>
        <end position="174"/>
    </location>
</feature>
<feature type="transmembrane region" description="Helical" evidence="5">
    <location>
        <begin position="65"/>
        <end position="82"/>
    </location>
</feature>
<evidence type="ECO:0000256" key="3">
    <source>
        <dbReference type="ARBA" id="ARBA00022989"/>
    </source>
</evidence>
<keyword evidence="8" id="KW-1185">Reference proteome</keyword>
<keyword evidence="4 5" id="KW-0472">Membrane</keyword>
<dbReference type="AlphaFoldDB" id="A0A398BP55"/>
<evidence type="ECO:0000256" key="5">
    <source>
        <dbReference type="SAM" id="Phobius"/>
    </source>
</evidence>
<gene>
    <name evidence="7" type="ORF">D2N39_07715</name>
</gene>
<dbReference type="RefSeq" id="WP_119134193.1">
    <property type="nucleotide sequence ID" value="NZ_QXXQ01000003.1"/>
</dbReference>
<comment type="subcellular location">
    <subcellularLocation>
        <location evidence="1">Membrane</location>
        <topology evidence="1">Multi-pass membrane protein</topology>
    </subcellularLocation>
</comment>
<dbReference type="InterPro" id="IPR009915">
    <property type="entry name" value="NnrU_dom"/>
</dbReference>
<feature type="domain" description="NnrU" evidence="6">
    <location>
        <begin position="4"/>
        <end position="175"/>
    </location>
</feature>
<keyword evidence="2 5" id="KW-0812">Transmembrane</keyword>
<organism evidence="7 8">
    <name type="scientific">Gemmobacter lutimaris</name>
    <dbReference type="NCBI Taxonomy" id="2306023"/>
    <lineage>
        <taxon>Bacteria</taxon>
        <taxon>Pseudomonadati</taxon>
        <taxon>Pseudomonadota</taxon>
        <taxon>Alphaproteobacteria</taxon>
        <taxon>Rhodobacterales</taxon>
        <taxon>Paracoccaceae</taxon>
        <taxon>Gemmobacter</taxon>
    </lineage>
</organism>
<sequence>MTLLALGLILWIAGHLFKRLAPDARAALGDRGRGLVTLALLAGVVLMVIGYRSTEGAFYWSRSPALVGINNLLMLISVYLFAAAGMKTAIARRLRHPMLTGVLLWSAAHLLVNGDTPSFLLFGGLGLWALAEIVVINRAGPWVPPAAKPAKFEAMAVVGTLIVYGAIAGLHYALGYPAFG</sequence>
<evidence type="ECO:0000256" key="4">
    <source>
        <dbReference type="ARBA" id="ARBA00023136"/>
    </source>
</evidence>
<proteinExistence type="predicted"/>
<evidence type="ECO:0000256" key="2">
    <source>
        <dbReference type="ARBA" id="ARBA00022692"/>
    </source>
</evidence>
<evidence type="ECO:0000259" key="6">
    <source>
        <dbReference type="Pfam" id="PF07298"/>
    </source>
</evidence>
<dbReference type="Proteomes" id="UP000266649">
    <property type="component" value="Unassembled WGS sequence"/>
</dbReference>
<reference evidence="7 8" key="1">
    <citation type="submission" date="2018-09" db="EMBL/GenBank/DDBJ databases">
        <title>Gemmobacter lutimaris sp. nov., a marine bacterium isolated from tidal flat.</title>
        <authorList>
            <person name="Lee D.W."/>
            <person name="Yoo Y."/>
            <person name="Kim J.-J."/>
            <person name="Kim B.S."/>
        </authorList>
    </citation>
    <scope>NUCLEOTIDE SEQUENCE [LARGE SCALE GENOMIC DNA]</scope>
    <source>
        <strain evidence="7 8">YJ-T1-11</strain>
    </source>
</reference>
<dbReference type="OrthoDB" id="5293641at2"/>
<evidence type="ECO:0000256" key="1">
    <source>
        <dbReference type="ARBA" id="ARBA00004141"/>
    </source>
</evidence>
<name>A0A398BP55_9RHOB</name>
<feature type="transmembrane region" description="Helical" evidence="5">
    <location>
        <begin position="36"/>
        <end position="53"/>
    </location>
</feature>
<feature type="transmembrane region" description="Helical" evidence="5">
    <location>
        <begin position="119"/>
        <end position="140"/>
    </location>
</feature>
<accession>A0A398BP55</accession>
<evidence type="ECO:0000313" key="7">
    <source>
        <dbReference type="EMBL" id="RID92519.1"/>
    </source>
</evidence>
<dbReference type="Pfam" id="PF07298">
    <property type="entry name" value="NnrU"/>
    <property type="match status" value="1"/>
</dbReference>
<comment type="caution">
    <text evidence="7">The sequence shown here is derived from an EMBL/GenBank/DDBJ whole genome shotgun (WGS) entry which is preliminary data.</text>
</comment>
<keyword evidence="3 5" id="KW-1133">Transmembrane helix</keyword>
<protein>
    <recommendedName>
        <fullName evidence="6">NnrU domain-containing protein</fullName>
    </recommendedName>
</protein>
<dbReference type="EMBL" id="QXXQ01000003">
    <property type="protein sequence ID" value="RID92519.1"/>
    <property type="molecule type" value="Genomic_DNA"/>
</dbReference>
<dbReference type="GO" id="GO:0016020">
    <property type="term" value="C:membrane"/>
    <property type="evidence" value="ECO:0007669"/>
    <property type="project" value="UniProtKB-SubCell"/>
</dbReference>